<dbReference type="SUPFAM" id="SSF50182">
    <property type="entry name" value="Sm-like ribonucleoproteins"/>
    <property type="match status" value="1"/>
</dbReference>
<dbReference type="VEuPathDB" id="PiroplasmaDB:BEWA_021250"/>
<dbReference type="KEGG" id="beq:BEWA_021250"/>
<sequence>MSIEPFIGTKISLISKVGIRYEGLLHSLNTDEATIILNDVRCMGTEGRGKFGEVPPSSKVHDFIVFRGEDVSDITVDDSGSSYDPILNDPAICKTYNKSQVDAAGGLPFSSQATSNVAQPTVQSAPLHTTQGAMPPASTFMSQTPAIPRPENIFPAKSHFPTKHENLDHLTPFETGQKTRLSESALDKITGSVDRVLETFQFEDTEKASTLNEPLQSGGFSGGVSMGFPSGKNGNFGTLLSVNSSSSTVPSINKPLFTGTNTASVIEDEQPVYYDKKSFYDNLSNEKQLSRDAIKEENMKQREIDIATFGKSSVRYWKNKNASHRNRKFSGNNNHKSNPVQAGWEKKQ</sequence>
<name>L0AUG9_THEEQ</name>
<dbReference type="OrthoDB" id="21539at2759"/>
<dbReference type="SMART" id="SM01271">
    <property type="entry name" value="LSM14"/>
    <property type="match status" value="1"/>
</dbReference>
<evidence type="ECO:0000256" key="1">
    <source>
        <dbReference type="SAM" id="MobiDB-lite"/>
    </source>
</evidence>
<dbReference type="RefSeq" id="XP_004828943.1">
    <property type="nucleotide sequence ID" value="XM_004828886.1"/>
</dbReference>
<keyword evidence="4" id="KW-1185">Reference proteome</keyword>
<dbReference type="PANTHER" id="PTHR13586:SF0">
    <property type="entry name" value="TRAILER HITCH, ISOFORM H"/>
    <property type="match status" value="1"/>
</dbReference>
<dbReference type="GeneID" id="15806004"/>
<dbReference type="STRING" id="1537102.L0AUG9"/>
<dbReference type="GO" id="GO:0003723">
    <property type="term" value="F:RNA binding"/>
    <property type="evidence" value="ECO:0007669"/>
    <property type="project" value="InterPro"/>
</dbReference>
<evidence type="ECO:0000259" key="2">
    <source>
        <dbReference type="PROSITE" id="PS52002"/>
    </source>
</evidence>
<evidence type="ECO:0000313" key="3">
    <source>
        <dbReference type="EMBL" id="AFZ79277.1"/>
    </source>
</evidence>
<organism evidence="3 4">
    <name type="scientific">Theileria equi strain WA</name>
    <dbReference type="NCBI Taxonomy" id="1537102"/>
    <lineage>
        <taxon>Eukaryota</taxon>
        <taxon>Sar</taxon>
        <taxon>Alveolata</taxon>
        <taxon>Apicomplexa</taxon>
        <taxon>Aconoidasida</taxon>
        <taxon>Piroplasmida</taxon>
        <taxon>Theileriidae</taxon>
        <taxon>Theileria</taxon>
    </lineage>
</organism>
<dbReference type="InterPro" id="IPR010920">
    <property type="entry name" value="LSM_dom_sf"/>
</dbReference>
<protein>
    <recommendedName>
        <fullName evidence="2">Sm domain-containing protein</fullName>
    </recommendedName>
</protein>
<dbReference type="PROSITE" id="PS52002">
    <property type="entry name" value="SM"/>
    <property type="match status" value="1"/>
</dbReference>
<dbReference type="PANTHER" id="PTHR13586">
    <property type="entry name" value="SCD6 PROTEIN-RELATED"/>
    <property type="match status" value="1"/>
</dbReference>
<feature type="domain" description="Sm" evidence="2">
    <location>
        <begin position="1"/>
        <end position="80"/>
    </location>
</feature>
<feature type="compositionally biased region" description="Polar residues" evidence="1">
    <location>
        <begin position="329"/>
        <end position="340"/>
    </location>
</feature>
<reference evidence="3 4" key="1">
    <citation type="journal article" date="2012" name="BMC Genomics">
        <title>Comparative genomic analysis and phylogenetic position of Theileria equi.</title>
        <authorList>
            <person name="Kappmeyer L.S."/>
            <person name="Thiagarajan M."/>
            <person name="Herndon D.R."/>
            <person name="Ramsay J.D."/>
            <person name="Caler E."/>
            <person name="Djikeng A."/>
            <person name="Gillespie J.J."/>
            <person name="Lau A.O."/>
            <person name="Roalson E.H."/>
            <person name="Silva J.C."/>
            <person name="Silva M.G."/>
            <person name="Suarez C.E."/>
            <person name="Ueti M.W."/>
            <person name="Nene V.M."/>
            <person name="Mealey R.H."/>
            <person name="Knowles D.P."/>
            <person name="Brayton K.A."/>
        </authorList>
    </citation>
    <scope>NUCLEOTIDE SEQUENCE [LARGE SCALE GENOMIC DNA]</scope>
    <source>
        <strain evidence="3 4">WA</strain>
    </source>
</reference>
<feature type="region of interest" description="Disordered" evidence="1">
    <location>
        <begin position="323"/>
        <end position="348"/>
    </location>
</feature>
<dbReference type="CDD" id="cd01736">
    <property type="entry name" value="LSm14_N"/>
    <property type="match status" value="1"/>
</dbReference>
<evidence type="ECO:0000313" key="4">
    <source>
        <dbReference type="Proteomes" id="UP000031512"/>
    </source>
</evidence>
<dbReference type="InterPro" id="IPR047575">
    <property type="entry name" value="Sm"/>
</dbReference>
<proteinExistence type="predicted"/>
<dbReference type="eggNOG" id="KOG1073">
    <property type="taxonomic scope" value="Eukaryota"/>
</dbReference>
<gene>
    <name evidence="3" type="ORF">BEWA_021250</name>
</gene>
<accession>L0AUG9</accession>
<dbReference type="InterPro" id="IPR025609">
    <property type="entry name" value="Lsm14-like_N"/>
</dbReference>
<dbReference type="Gene3D" id="2.30.30.100">
    <property type="match status" value="1"/>
</dbReference>
<dbReference type="Pfam" id="PF12701">
    <property type="entry name" value="LSM14"/>
    <property type="match status" value="1"/>
</dbReference>
<dbReference type="EMBL" id="CP001669">
    <property type="protein sequence ID" value="AFZ79277.1"/>
    <property type="molecule type" value="Genomic_DNA"/>
</dbReference>
<dbReference type="Proteomes" id="UP000031512">
    <property type="component" value="Chromosome 1"/>
</dbReference>
<dbReference type="AlphaFoldDB" id="L0AUG9"/>